<dbReference type="SUPFAM" id="SSF48508">
    <property type="entry name" value="Nuclear receptor ligand-binding domain"/>
    <property type="match status" value="1"/>
</dbReference>
<dbReference type="InterPro" id="IPR050234">
    <property type="entry name" value="Nuclear_hormone_rcpt_NR1"/>
</dbReference>
<feature type="compositionally biased region" description="Low complexity" evidence="9">
    <location>
        <begin position="912"/>
        <end position="921"/>
    </location>
</feature>
<feature type="compositionally biased region" description="Low complexity" evidence="9">
    <location>
        <begin position="846"/>
        <end position="866"/>
    </location>
</feature>
<feature type="compositionally biased region" description="Low complexity" evidence="9">
    <location>
        <begin position="812"/>
        <end position="833"/>
    </location>
</feature>
<dbReference type="AlphaFoldDB" id="A0A813XQU1"/>
<evidence type="ECO:0000256" key="2">
    <source>
        <dbReference type="ARBA" id="ARBA00022771"/>
    </source>
</evidence>
<dbReference type="PANTHER" id="PTHR24082">
    <property type="entry name" value="NUCLEAR HORMONE RECEPTOR"/>
    <property type="match status" value="1"/>
</dbReference>
<dbReference type="InterPro" id="IPR035500">
    <property type="entry name" value="NHR-like_dom_sf"/>
</dbReference>
<sequence>MYVRLYIKHQILSPLPFNKKPILINYNSLEQQLLSFCKNKTQHHKLNIDQQLNTCTPQQHHLKRYSNSDNDDDHQVIKNTKKQRLLYAQAGMDTIHNSIDTNAQSPTPTATPSRLCSVCGDMSTGIHFGGNSCESCKAFFRRSVQCTRHANYKCSCEEKCPVNIMTRKVCQYCRYIKCVSIGMKPKWVLSDAEREEKYGSRRKRFRENRQIDEDPDIYKYISKEEKLLIEDMAHAFYQARAYLEFPSQLEPVSNPAASTSATTNITTPKPMNPAANFLTIPIQRLVLFARMLKDFNLFSEDDKVKLLKGSAMETIVCSSNTLFDPKTQTFNNYLSRDQHAVIDNSKLNFDAMLIKLWGLELYEKTKTYLSSMCNLYTDEVSTILIVPIILFSPDRANLVDTKLVNRLQIKYSCLLRKYMNWRYGVERTDQIYPKLLLKIIDVRTLGLEHSEVIQKFMAISNVNPLVQEINIRDTSGLTGTTVEQSSTAAENSNSVRTGSTVLTKKKRHSTCETTDKQDEEIEEDDDIIKLDKTLSINDEDETNSDCKSSKSDEDSDDLDAIQQRKRSQTLTAEDSDETDPRNIWKKRRKLSYSRDLSQTTSLEYDISLCGNDSDNSPSIAANVISPGNPADVNIKQELSPLQPPQQDGSGAATAQVQHLSKNLIKINDHQVPVLSPKGSTGIYTTNPTNHNELCCDGCCRNTNIPRFSVTDQTDALSTLINKQDSGMRSSQKFRHLPLKKTFVNQHNGDYSMKMIDDDIPTMSIASPVTIPSYYNKDMTTAQKMYAAQQHVSENVQTRQHHHYHPPPPPPSQQQHYRYPTTRLSSPNSQQQQNEQHLLMLSLANNNQSTTGSHHQSQSNTYYNQASSREEEEQQLLSSLNDPYKRDFVLKLLREMNQSSPTHYHQQQHHHQQQQQQNDQFQSQLIQTTAQHRYSSLPTAPIDNHNPHYRPTSQQLEHTTETQYSYGMPSQDQYSQILKSTKPTTRNSRNTSVYASHDYAQAHLTHSPVGDQTDIQYIYTNSSSNSPNKMDGSNL</sequence>
<accession>A0A813XQU1</accession>
<feature type="region of interest" description="Disordered" evidence="9">
    <location>
        <begin position="480"/>
        <end position="580"/>
    </location>
</feature>
<evidence type="ECO:0000256" key="6">
    <source>
        <dbReference type="ARBA" id="ARBA00023163"/>
    </source>
</evidence>
<dbReference type="EMBL" id="CAJNOQ010001107">
    <property type="protein sequence ID" value="CAF0868529.1"/>
    <property type="molecule type" value="Genomic_DNA"/>
</dbReference>
<dbReference type="SUPFAM" id="SSF57716">
    <property type="entry name" value="Glucocorticoid receptor-like (DNA-binding domain)"/>
    <property type="match status" value="1"/>
</dbReference>
<name>A0A813XQU1_9BILA</name>
<feature type="compositionally biased region" description="Acidic residues" evidence="9">
    <location>
        <begin position="517"/>
        <end position="526"/>
    </location>
</feature>
<keyword evidence="8" id="KW-0539">Nucleus</keyword>
<feature type="region of interest" description="Disordered" evidence="9">
    <location>
        <begin position="846"/>
        <end position="876"/>
    </location>
</feature>
<keyword evidence="6" id="KW-0804">Transcription</keyword>
<keyword evidence="5" id="KW-0238">DNA-binding</keyword>
<dbReference type="InterPro" id="IPR013088">
    <property type="entry name" value="Znf_NHR/GATA"/>
</dbReference>
<dbReference type="OrthoDB" id="6355676at2759"/>
<feature type="region of interest" description="Disordered" evidence="9">
    <location>
        <begin position="791"/>
        <end position="833"/>
    </location>
</feature>
<organism evidence="12 14">
    <name type="scientific">Didymodactylos carnosus</name>
    <dbReference type="NCBI Taxonomy" id="1234261"/>
    <lineage>
        <taxon>Eukaryota</taxon>
        <taxon>Metazoa</taxon>
        <taxon>Spiralia</taxon>
        <taxon>Gnathifera</taxon>
        <taxon>Rotifera</taxon>
        <taxon>Eurotatoria</taxon>
        <taxon>Bdelloidea</taxon>
        <taxon>Philodinida</taxon>
        <taxon>Philodinidae</taxon>
        <taxon>Didymodactylos</taxon>
    </lineage>
</organism>
<dbReference type="Pfam" id="PF00104">
    <property type="entry name" value="Hormone_recep"/>
    <property type="match status" value="1"/>
</dbReference>
<evidence type="ECO:0000256" key="1">
    <source>
        <dbReference type="ARBA" id="ARBA00022723"/>
    </source>
</evidence>
<dbReference type="Gene3D" id="3.30.50.10">
    <property type="entry name" value="Erythroid Transcription Factor GATA-1, subunit A"/>
    <property type="match status" value="1"/>
</dbReference>
<evidence type="ECO:0000256" key="7">
    <source>
        <dbReference type="ARBA" id="ARBA00023170"/>
    </source>
</evidence>
<evidence type="ECO:0000313" key="12">
    <source>
        <dbReference type="EMBL" id="CAF0868529.1"/>
    </source>
</evidence>
<dbReference type="GO" id="GO:0045944">
    <property type="term" value="P:positive regulation of transcription by RNA polymerase II"/>
    <property type="evidence" value="ECO:0007669"/>
    <property type="project" value="TreeGrafter"/>
</dbReference>
<keyword evidence="3" id="KW-0862">Zinc</keyword>
<dbReference type="PROSITE" id="PS51843">
    <property type="entry name" value="NR_LBD"/>
    <property type="match status" value="1"/>
</dbReference>
<evidence type="ECO:0000259" key="11">
    <source>
        <dbReference type="PROSITE" id="PS51843"/>
    </source>
</evidence>
<dbReference type="PROSITE" id="PS00031">
    <property type="entry name" value="NUCLEAR_REC_DBD_1"/>
    <property type="match status" value="1"/>
</dbReference>
<dbReference type="PANTHER" id="PTHR24082:SF482">
    <property type="entry name" value="NUCLEAR RECEPTOR"/>
    <property type="match status" value="1"/>
</dbReference>
<dbReference type="Pfam" id="PF00105">
    <property type="entry name" value="zf-C4"/>
    <property type="match status" value="1"/>
</dbReference>
<evidence type="ECO:0000256" key="5">
    <source>
        <dbReference type="ARBA" id="ARBA00023125"/>
    </source>
</evidence>
<keyword evidence="4" id="KW-0805">Transcription regulation</keyword>
<evidence type="ECO:0000313" key="14">
    <source>
        <dbReference type="Proteomes" id="UP000663829"/>
    </source>
</evidence>
<dbReference type="PRINTS" id="PR00047">
    <property type="entry name" value="STROIDFINGER"/>
</dbReference>
<dbReference type="GO" id="GO:0004879">
    <property type="term" value="F:nuclear receptor activity"/>
    <property type="evidence" value="ECO:0007669"/>
    <property type="project" value="TreeGrafter"/>
</dbReference>
<dbReference type="GO" id="GO:0000122">
    <property type="term" value="P:negative regulation of transcription by RNA polymerase II"/>
    <property type="evidence" value="ECO:0007669"/>
    <property type="project" value="TreeGrafter"/>
</dbReference>
<evidence type="ECO:0000313" key="13">
    <source>
        <dbReference type="EMBL" id="CAF3655978.1"/>
    </source>
</evidence>
<dbReference type="Proteomes" id="UP000681722">
    <property type="component" value="Unassembled WGS sequence"/>
</dbReference>
<dbReference type="PRINTS" id="PR00398">
    <property type="entry name" value="STRDHORMONER"/>
</dbReference>
<dbReference type="PROSITE" id="PS51030">
    <property type="entry name" value="NUCLEAR_REC_DBD_2"/>
    <property type="match status" value="1"/>
</dbReference>
<comment type="caution">
    <text evidence="12">The sequence shown here is derived from an EMBL/GenBank/DDBJ whole genome shotgun (WGS) entry which is preliminary data.</text>
</comment>
<keyword evidence="2" id="KW-0863">Zinc-finger</keyword>
<dbReference type="GO" id="GO:0030154">
    <property type="term" value="P:cell differentiation"/>
    <property type="evidence" value="ECO:0007669"/>
    <property type="project" value="TreeGrafter"/>
</dbReference>
<feature type="compositionally biased region" description="Polar residues" evidence="9">
    <location>
        <begin position="480"/>
        <end position="502"/>
    </location>
</feature>
<gene>
    <name evidence="12" type="ORF">GPM918_LOCUS6973</name>
    <name evidence="13" type="ORF">SRO942_LOCUS6973</name>
</gene>
<dbReference type="SMART" id="SM00399">
    <property type="entry name" value="ZnF_C4"/>
    <property type="match status" value="1"/>
</dbReference>
<dbReference type="EMBL" id="CAJOBC010001107">
    <property type="protein sequence ID" value="CAF3655978.1"/>
    <property type="molecule type" value="Genomic_DNA"/>
</dbReference>
<keyword evidence="1" id="KW-0479">Metal-binding</keyword>
<proteinExistence type="predicted"/>
<evidence type="ECO:0000256" key="3">
    <source>
        <dbReference type="ARBA" id="ARBA00022833"/>
    </source>
</evidence>
<reference evidence="12" key="1">
    <citation type="submission" date="2021-02" db="EMBL/GenBank/DDBJ databases">
        <authorList>
            <person name="Nowell W R."/>
        </authorList>
    </citation>
    <scope>NUCLEOTIDE SEQUENCE</scope>
</reference>
<dbReference type="GO" id="GO:0008270">
    <property type="term" value="F:zinc ion binding"/>
    <property type="evidence" value="ECO:0007669"/>
    <property type="project" value="UniProtKB-KW"/>
</dbReference>
<feature type="domain" description="Nuclear receptor" evidence="10">
    <location>
        <begin position="113"/>
        <end position="190"/>
    </location>
</feature>
<dbReference type="GO" id="GO:0000978">
    <property type="term" value="F:RNA polymerase II cis-regulatory region sequence-specific DNA binding"/>
    <property type="evidence" value="ECO:0007669"/>
    <property type="project" value="TreeGrafter"/>
</dbReference>
<evidence type="ECO:0000259" key="10">
    <source>
        <dbReference type="PROSITE" id="PS51030"/>
    </source>
</evidence>
<evidence type="ECO:0000256" key="9">
    <source>
        <dbReference type="SAM" id="MobiDB-lite"/>
    </source>
</evidence>
<protein>
    <submittedName>
        <fullName evidence="12">Uncharacterized protein</fullName>
    </submittedName>
</protein>
<keyword evidence="7" id="KW-0675">Receptor</keyword>
<dbReference type="InterPro" id="IPR001628">
    <property type="entry name" value="Znf_hrmn_rcpt"/>
</dbReference>
<feature type="region of interest" description="Disordered" evidence="9">
    <location>
        <begin position="898"/>
        <end position="921"/>
    </location>
</feature>
<dbReference type="Proteomes" id="UP000663829">
    <property type="component" value="Unassembled WGS sequence"/>
</dbReference>
<keyword evidence="14" id="KW-1185">Reference proteome</keyword>
<dbReference type="SMART" id="SM00430">
    <property type="entry name" value="HOLI"/>
    <property type="match status" value="1"/>
</dbReference>
<feature type="domain" description="NR LBD" evidence="11">
    <location>
        <begin position="224"/>
        <end position="475"/>
    </location>
</feature>
<dbReference type="Gene3D" id="1.10.565.10">
    <property type="entry name" value="Retinoid X Receptor"/>
    <property type="match status" value="1"/>
</dbReference>
<dbReference type="InterPro" id="IPR001723">
    <property type="entry name" value="Nuclear_hrmn_rcpt"/>
</dbReference>
<dbReference type="CDD" id="cd06916">
    <property type="entry name" value="NR_DBD_like"/>
    <property type="match status" value="1"/>
</dbReference>
<dbReference type="InterPro" id="IPR000536">
    <property type="entry name" value="Nucl_hrmn_rcpt_lig-bd"/>
</dbReference>
<evidence type="ECO:0000256" key="4">
    <source>
        <dbReference type="ARBA" id="ARBA00023015"/>
    </source>
</evidence>
<evidence type="ECO:0000256" key="8">
    <source>
        <dbReference type="ARBA" id="ARBA00023242"/>
    </source>
</evidence>